<keyword evidence="1" id="KW-1133">Transmembrane helix</keyword>
<evidence type="ECO:0000313" key="3">
    <source>
        <dbReference type="Proteomes" id="UP000321419"/>
    </source>
</evidence>
<organism evidence="2 3">
    <name type="scientific">Pseudoalteromonas espejiana</name>
    <dbReference type="NCBI Taxonomy" id="28107"/>
    <lineage>
        <taxon>Bacteria</taxon>
        <taxon>Pseudomonadati</taxon>
        <taxon>Pseudomonadota</taxon>
        <taxon>Gammaproteobacteria</taxon>
        <taxon>Alteromonadales</taxon>
        <taxon>Pseudoalteromonadaceae</taxon>
        <taxon>Pseudoalteromonas</taxon>
    </lineage>
</organism>
<reference evidence="2 3" key="1">
    <citation type="submission" date="2019-07" db="EMBL/GenBank/DDBJ databases">
        <title>Whole genome shotgun sequence of Pseudoalteromonas espejiana NBRC 102222.</title>
        <authorList>
            <person name="Hosoyama A."/>
            <person name="Uohara A."/>
            <person name="Ohji S."/>
            <person name="Ichikawa N."/>
        </authorList>
    </citation>
    <scope>NUCLEOTIDE SEQUENCE [LARGE SCALE GENOMIC DNA]</scope>
    <source>
        <strain evidence="2 3">NBRC 102222</strain>
    </source>
</reference>
<accession>A0A510XQX0</accession>
<evidence type="ECO:0000256" key="1">
    <source>
        <dbReference type="SAM" id="Phobius"/>
    </source>
</evidence>
<sequence length="176" mass="19011">MEDLKLLPSKQQGVVLLTALIMVIAVTGIAVTLMSSSTVDIKITNAAQEREVAENQLIGEVLRVIASEAKKGADSNFFLTRDETKTDTGKFDSDGNKKYILEKDITEAGHDMKSIMTNMNRGSLELNCPRSYSYTAGVSCNMIQVATTIEYGSKSKHSLTIVTGIAQEMASIGKGI</sequence>
<evidence type="ECO:0000313" key="2">
    <source>
        <dbReference type="EMBL" id="GEK53426.1"/>
    </source>
</evidence>
<keyword evidence="3" id="KW-1185">Reference proteome</keyword>
<name>A0A510XQX0_9GAMM</name>
<gene>
    <name evidence="2" type="ORF">PES01_02710</name>
</gene>
<keyword evidence="1" id="KW-0812">Transmembrane</keyword>
<evidence type="ECO:0008006" key="4">
    <source>
        <dbReference type="Google" id="ProtNLM"/>
    </source>
</evidence>
<dbReference type="Proteomes" id="UP000321419">
    <property type="component" value="Unassembled WGS sequence"/>
</dbReference>
<dbReference type="AlphaFoldDB" id="A0A510XQX0"/>
<dbReference type="RefSeq" id="WP_089348224.1">
    <property type="nucleotide sequence ID" value="NZ_BJUM01000002.1"/>
</dbReference>
<protein>
    <recommendedName>
        <fullName evidence="4">Pilus assembly protein PilX</fullName>
    </recommendedName>
</protein>
<keyword evidence="1" id="KW-0472">Membrane</keyword>
<dbReference type="EMBL" id="BJUM01000002">
    <property type="protein sequence ID" value="GEK53426.1"/>
    <property type="molecule type" value="Genomic_DNA"/>
</dbReference>
<dbReference type="OrthoDB" id="6311231at2"/>
<feature type="transmembrane region" description="Helical" evidence="1">
    <location>
        <begin position="12"/>
        <end position="33"/>
    </location>
</feature>
<proteinExistence type="predicted"/>
<comment type="caution">
    <text evidence="2">The sequence shown here is derived from an EMBL/GenBank/DDBJ whole genome shotgun (WGS) entry which is preliminary data.</text>
</comment>